<evidence type="ECO:0000313" key="9">
    <source>
        <dbReference type="Proteomes" id="UP001164929"/>
    </source>
</evidence>
<dbReference type="InterPro" id="IPR001609">
    <property type="entry name" value="Myosin_head_motor_dom-like"/>
</dbReference>
<dbReference type="GO" id="GO:0016459">
    <property type="term" value="C:myosin complex"/>
    <property type="evidence" value="ECO:0007669"/>
    <property type="project" value="UniProtKB-KW"/>
</dbReference>
<keyword evidence="2" id="KW-0067">ATP-binding</keyword>
<gene>
    <name evidence="8" type="ORF">NC653_002533</name>
</gene>
<keyword evidence="3" id="KW-0175">Coiled coil</keyword>
<keyword evidence="5" id="KW-0505">Motor protein</keyword>
<evidence type="ECO:0000256" key="3">
    <source>
        <dbReference type="ARBA" id="ARBA00023054"/>
    </source>
</evidence>
<keyword evidence="9" id="KW-1185">Reference proteome</keyword>
<organism evidence="8 9">
    <name type="scientific">Populus alba x Populus x berolinensis</name>
    <dbReference type="NCBI Taxonomy" id="444605"/>
    <lineage>
        <taxon>Eukaryota</taxon>
        <taxon>Viridiplantae</taxon>
        <taxon>Streptophyta</taxon>
        <taxon>Embryophyta</taxon>
        <taxon>Tracheophyta</taxon>
        <taxon>Spermatophyta</taxon>
        <taxon>Magnoliopsida</taxon>
        <taxon>eudicotyledons</taxon>
        <taxon>Gunneridae</taxon>
        <taxon>Pentapetalae</taxon>
        <taxon>rosids</taxon>
        <taxon>fabids</taxon>
        <taxon>Malpighiales</taxon>
        <taxon>Salicaceae</taxon>
        <taxon>Saliceae</taxon>
        <taxon>Populus</taxon>
    </lineage>
</organism>
<dbReference type="SUPFAM" id="SSF52540">
    <property type="entry name" value="P-loop containing nucleoside triphosphate hydrolases"/>
    <property type="match status" value="1"/>
</dbReference>
<feature type="domain" description="Dilute" evidence="6">
    <location>
        <begin position="124"/>
        <end position="271"/>
    </location>
</feature>
<keyword evidence="5" id="KW-0518">Myosin</keyword>
<evidence type="ECO:0000256" key="4">
    <source>
        <dbReference type="ARBA" id="ARBA00023203"/>
    </source>
</evidence>
<comment type="similarity">
    <text evidence="5">Belongs to the TRAFAC class myosin-kinesin ATPase superfamily. Myosin family.</text>
</comment>
<dbReference type="GO" id="GO:0005737">
    <property type="term" value="C:cytoplasm"/>
    <property type="evidence" value="ECO:0007669"/>
    <property type="project" value="TreeGrafter"/>
</dbReference>
<evidence type="ECO:0000256" key="2">
    <source>
        <dbReference type="ARBA" id="ARBA00022840"/>
    </source>
</evidence>
<dbReference type="PROSITE" id="PS51126">
    <property type="entry name" value="DILUTE"/>
    <property type="match status" value="1"/>
</dbReference>
<feature type="non-terminal residue" evidence="8">
    <location>
        <position position="1"/>
    </location>
</feature>
<proteinExistence type="inferred from homology"/>
<dbReference type="GO" id="GO:0051015">
    <property type="term" value="F:actin filament binding"/>
    <property type="evidence" value="ECO:0007669"/>
    <property type="project" value="TreeGrafter"/>
</dbReference>
<feature type="domain" description="Myosin motor" evidence="7">
    <location>
        <begin position="1"/>
        <end position="271"/>
    </location>
</feature>
<dbReference type="EMBL" id="JAQIZT010000001">
    <property type="protein sequence ID" value="KAJ7012506.1"/>
    <property type="molecule type" value="Genomic_DNA"/>
</dbReference>
<sequence length="271" mass="31082">CDEKALEDSLCKRVIVTPDGNITKPLDPASAVLSRDAMAKTIVDKINSSIGQDPTATSIIGLQDQQLCINLTNEKLQQHFNQHVFKMEQEESTREEINWSYVEFVDNQDVLDLIEKSTHETFAQKMYQTYKVTNASASRNLLEQTSQSIIMREMFLIIEPFCEQVTYQAEQFLDKNKDYVVAEHQALLDASSLLLRRECCSFSNGEYVKAGLQELEQWCRKASDQFAGSSWDELRHIRQAVWFLVSHQKAQKSLEEITNELCPVSKFARSK</sequence>
<protein>
    <submittedName>
        <fullName evidence="8">Uncharacterized protein</fullName>
    </submittedName>
</protein>
<dbReference type="Gene3D" id="1.20.120.720">
    <property type="entry name" value="Myosin VI head, motor domain, U50 subdomain"/>
    <property type="match status" value="1"/>
</dbReference>
<dbReference type="GO" id="GO:0005524">
    <property type="term" value="F:ATP binding"/>
    <property type="evidence" value="ECO:0007669"/>
    <property type="project" value="UniProtKB-KW"/>
</dbReference>
<dbReference type="Gene3D" id="1.20.58.530">
    <property type="match status" value="2"/>
</dbReference>
<dbReference type="GO" id="GO:0016020">
    <property type="term" value="C:membrane"/>
    <property type="evidence" value="ECO:0007669"/>
    <property type="project" value="TreeGrafter"/>
</dbReference>
<comment type="caution">
    <text evidence="5">Lacks conserved residue(s) required for the propagation of feature annotation.</text>
</comment>
<evidence type="ECO:0000259" key="6">
    <source>
        <dbReference type="PROSITE" id="PS51126"/>
    </source>
</evidence>
<dbReference type="SMART" id="SM00242">
    <property type="entry name" value="MYSc"/>
    <property type="match status" value="1"/>
</dbReference>
<dbReference type="PANTHER" id="PTHR13140">
    <property type="entry name" value="MYOSIN"/>
    <property type="match status" value="1"/>
</dbReference>
<evidence type="ECO:0000256" key="5">
    <source>
        <dbReference type="PROSITE-ProRule" id="PRU00782"/>
    </source>
</evidence>
<evidence type="ECO:0000256" key="1">
    <source>
        <dbReference type="ARBA" id="ARBA00022741"/>
    </source>
</evidence>
<keyword evidence="4 5" id="KW-0009">Actin-binding</keyword>
<dbReference type="PROSITE" id="PS51456">
    <property type="entry name" value="MYOSIN_MOTOR"/>
    <property type="match status" value="1"/>
</dbReference>
<dbReference type="Proteomes" id="UP001164929">
    <property type="component" value="Chromosome 1"/>
</dbReference>
<dbReference type="AlphaFoldDB" id="A0AAD6RPP6"/>
<name>A0AAD6RPP6_9ROSI</name>
<evidence type="ECO:0000259" key="7">
    <source>
        <dbReference type="PROSITE" id="PS51456"/>
    </source>
</evidence>
<comment type="caution">
    <text evidence="8">The sequence shown here is derived from an EMBL/GenBank/DDBJ whole genome shotgun (WGS) entry which is preliminary data.</text>
</comment>
<dbReference type="Pfam" id="PF00063">
    <property type="entry name" value="Myosin_head"/>
    <property type="match status" value="1"/>
</dbReference>
<reference evidence="8 9" key="1">
    <citation type="journal article" date="2023" name="Mol. Ecol. Resour.">
        <title>Chromosome-level genome assembly of a triploid poplar Populus alba 'Berolinensis'.</title>
        <authorList>
            <person name="Chen S."/>
            <person name="Yu Y."/>
            <person name="Wang X."/>
            <person name="Wang S."/>
            <person name="Zhang T."/>
            <person name="Zhou Y."/>
            <person name="He R."/>
            <person name="Meng N."/>
            <person name="Wang Y."/>
            <person name="Liu W."/>
            <person name="Liu Z."/>
            <person name="Liu J."/>
            <person name="Guo Q."/>
            <person name="Huang H."/>
            <person name="Sederoff R.R."/>
            <person name="Wang G."/>
            <person name="Qu G."/>
            <person name="Chen S."/>
        </authorList>
    </citation>
    <scope>NUCLEOTIDE SEQUENCE [LARGE SCALE GENOMIC DNA]</scope>
    <source>
        <strain evidence="8">SC-2020</strain>
    </source>
</reference>
<dbReference type="PANTHER" id="PTHR13140:SF270">
    <property type="entry name" value="MYOSIN-12"/>
    <property type="match status" value="1"/>
</dbReference>
<dbReference type="InterPro" id="IPR027417">
    <property type="entry name" value="P-loop_NTPase"/>
</dbReference>
<dbReference type="GO" id="GO:0000146">
    <property type="term" value="F:microfilament motor activity"/>
    <property type="evidence" value="ECO:0007669"/>
    <property type="project" value="TreeGrafter"/>
</dbReference>
<dbReference type="SMART" id="SM01132">
    <property type="entry name" value="DIL"/>
    <property type="match status" value="1"/>
</dbReference>
<dbReference type="InterPro" id="IPR002710">
    <property type="entry name" value="Dilute_dom"/>
</dbReference>
<dbReference type="GO" id="GO:0007015">
    <property type="term" value="P:actin filament organization"/>
    <property type="evidence" value="ECO:0007669"/>
    <property type="project" value="TreeGrafter"/>
</dbReference>
<accession>A0AAD6RPP6</accession>
<evidence type="ECO:0000313" key="8">
    <source>
        <dbReference type="EMBL" id="KAJ7012506.1"/>
    </source>
</evidence>
<keyword evidence="1" id="KW-0547">Nucleotide-binding</keyword>